<dbReference type="InterPro" id="IPR023229">
    <property type="entry name" value="T2SS_M_periplasmic_sf"/>
</dbReference>
<dbReference type="GO" id="GO:0015627">
    <property type="term" value="C:type II protein secretion system complex"/>
    <property type="evidence" value="ECO:0007669"/>
    <property type="project" value="InterPro"/>
</dbReference>
<keyword evidence="6" id="KW-0812">Transmembrane</keyword>
<protein>
    <submittedName>
        <fullName evidence="10">Type II secretion system protein M (GspM)</fullName>
    </submittedName>
</protein>
<keyword evidence="3" id="KW-0813">Transport</keyword>
<comment type="subcellular location">
    <subcellularLocation>
        <location evidence="1">Cell inner membrane</location>
        <topology evidence="1">Single-pass membrane protein</topology>
    </subcellularLocation>
</comment>
<evidence type="ECO:0000256" key="4">
    <source>
        <dbReference type="ARBA" id="ARBA00022475"/>
    </source>
</evidence>
<name>A0A327XX30_9RHOB</name>
<evidence type="ECO:0000313" key="10">
    <source>
        <dbReference type="EMBL" id="RAK13194.1"/>
    </source>
</evidence>
<dbReference type="GO" id="GO:0005886">
    <property type="term" value="C:plasma membrane"/>
    <property type="evidence" value="ECO:0007669"/>
    <property type="project" value="UniProtKB-SubCell"/>
</dbReference>
<evidence type="ECO:0000256" key="2">
    <source>
        <dbReference type="ARBA" id="ARBA00010637"/>
    </source>
</evidence>
<evidence type="ECO:0000256" key="3">
    <source>
        <dbReference type="ARBA" id="ARBA00022448"/>
    </source>
</evidence>
<dbReference type="OrthoDB" id="7873424at2"/>
<dbReference type="Pfam" id="PF04612">
    <property type="entry name" value="T2SSM"/>
    <property type="match status" value="1"/>
</dbReference>
<evidence type="ECO:0000256" key="6">
    <source>
        <dbReference type="ARBA" id="ARBA00022692"/>
    </source>
</evidence>
<evidence type="ECO:0000256" key="9">
    <source>
        <dbReference type="ARBA" id="ARBA00023136"/>
    </source>
</evidence>
<evidence type="ECO:0000313" key="11">
    <source>
        <dbReference type="Proteomes" id="UP000249165"/>
    </source>
</evidence>
<keyword evidence="7" id="KW-0653">Protein transport</keyword>
<dbReference type="Proteomes" id="UP000249165">
    <property type="component" value="Unassembled WGS sequence"/>
</dbReference>
<dbReference type="GO" id="GO:0015628">
    <property type="term" value="P:protein secretion by the type II secretion system"/>
    <property type="evidence" value="ECO:0007669"/>
    <property type="project" value="InterPro"/>
</dbReference>
<evidence type="ECO:0000256" key="8">
    <source>
        <dbReference type="ARBA" id="ARBA00022989"/>
    </source>
</evidence>
<reference evidence="10 11" key="1">
    <citation type="submission" date="2018-06" db="EMBL/GenBank/DDBJ databases">
        <title>Genomic Encyclopedia of Archaeal and Bacterial Type Strains, Phase II (KMG-II): from individual species to whole genera.</title>
        <authorList>
            <person name="Goeker M."/>
        </authorList>
    </citation>
    <scope>NUCLEOTIDE SEQUENCE [LARGE SCALE GENOMIC DNA]</scope>
    <source>
        <strain evidence="10 11">DSM 22011</strain>
    </source>
</reference>
<evidence type="ECO:0000256" key="1">
    <source>
        <dbReference type="ARBA" id="ARBA00004377"/>
    </source>
</evidence>
<keyword evidence="5" id="KW-0997">Cell inner membrane</keyword>
<evidence type="ECO:0000256" key="7">
    <source>
        <dbReference type="ARBA" id="ARBA00022927"/>
    </source>
</evidence>
<keyword evidence="9" id="KW-0472">Membrane</keyword>
<keyword evidence="8" id="KW-1133">Transmembrane helix</keyword>
<organism evidence="10 11">
    <name type="scientific">Salipiger aestuarii</name>
    <dbReference type="NCBI Taxonomy" id="568098"/>
    <lineage>
        <taxon>Bacteria</taxon>
        <taxon>Pseudomonadati</taxon>
        <taxon>Pseudomonadota</taxon>
        <taxon>Alphaproteobacteria</taxon>
        <taxon>Rhodobacterales</taxon>
        <taxon>Roseobacteraceae</taxon>
        <taxon>Salipiger</taxon>
    </lineage>
</organism>
<dbReference type="InterPro" id="IPR007690">
    <property type="entry name" value="T2SS_GspM"/>
</dbReference>
<dbReference type="EMBL" id="QLMG01000039">
    <property type="protein sequence ID" value="RAK13194.1"/>
    <property type="molecule type" value="Genomic_DNA"/>
</dbReference>
<proteinExistence type="inferred from homology"/>
<dbReference type="SUPFAM" id="SSF103054">
    <property type="entry name" value="General secretion pathway protein M, EpsM"/>
    <property type="match status" value="1"/>
</dbReference>
<comment type="caution">
    <text evidence="10">The sequence shown here is derived from an EMBL/GenBank/DDBJ whole genome shotgun (WGS) entry which is preliminary data.</text>
</comment>
<accession>A0A327XX30</accession>
<dbReference type="AlphaFoldDB" id="A0A327XX30"/>
<keyword evidence="11" id="KW-1185">Reference proteome</keyword>
<evidence type="ECO:0000256" key="5">
    <source>
        <dbReference type="ARBA" id="ARBA00022519"/>
    </source>
</evidence>
<sequence>MIDLLLRLAPRERMLLAVAALLVLPATLGLGVLLPLADRRAAAEQALNDAVALDQWVRDRLAEQAAMPRLAHRENAPVGTAGIEKGLIAGGLRGEVSTLVTGADGRIEMVFDAVDFLRLGGWLGAQAPHWGYDIQSFRIEATDTPGVVTARLSLTP</sequence>
<dbReference type="RefSeq" id="WP_111550942.1">
    <property type="nucleotide sequence ID" value="NZ_LIQE01000049.1"/>
</dbReference>
<gene>
    <name evidence="10" type="ORF">ATI53_103923</name>
</gene>
<dbReference type="Gene3D" id="3.30.1360.100">
    <property type="entry name" value="General secretion pathway protein M, EpsM"/>
    <property type="match status" value="1"/>
</dbReference>
<keyword evidence="4" id="KW-1003">Cell membrane</keyword>
<comment type="similarity">
    <text evidence="2">Belongs to the GSP M family.</text>
</comment>